<dbReference type="InterPro" id="IPR023214">
    <property type="entry name" value="HAD_sf"/>
</dbReference>
<dbReference type="InterPro" id="IPR018303">
    <property type="entry name" value="ATPase_P-typ_P_site"/>
</dbReference>
<keyword evidence="10 11" id="KW-0472">Membrane</keyword>
<feature type="transmembrane region" description="Helical" evidence="11">
    <location>
        <begin position="44"/>
        <end position="63"/>
    </location>
</feature>
<keyword evidence="9 11" id="KW-1133">Transmembrane helix</keyword>
<dbReference type="SUPFAM" id="SSF81665">
    <property type="entry name" value="Calcium ATPase, transmembrane domain M"/>
    <property type="match status" value="1"/>
</dbReference>
<dbReference type="Pfam" id="PF00702">
    <property type="entry name" value="Hydrolase"/>
    <property type="match status" value="1"/>
</dbReference>
<name>A0ABV6C3Q2_9ACTN</name>
<dbReference type="SUPFAM" id="SSF81653">
    <property type="entry name" value="Calcium ATPase, transduction domain A"/>
    <property type="match status" value="1"/>
</dbReference>
<keyword evidence="7" id="KW-0460">Magnesium</keyword>
<dbReference type="Pfam" id="PF00122">
    <property type="entry name" value="E1-E2_ATPase"/>
    <property type="match status" value="1"/>
</dbReference>
<evidence type="ECO:0000313" key="14">
    <source>
        <dbReference type="EMBL" id="MFC0082315.1"/>
    </source>
</evidence>
<organism evidence="14 15">
    <name type="scientific">Aciditerrimonas ferrireducens</name>
    <dbReference type="NCBI Taxonomy" id="667306"/>
    <lineage>
        <taxon>Bacteria</taxon>
        <taxon>Bacillati</taxon>
        <taxon>Actinomycetota</taxon>
        <taxon>Acidimicrobiia</taxon>
        <taxon>Acidimicrobiales</taxon>
        <taxon>Acidimicrobiaceae</taxon>
        <taxon>Aciditerrimonas</taxon>
    </lineage>
</organism>
<accession>A0ABV6C3Q2</accession>
<dbReference type="SUPFAM" id="SSF81660">
    <property type="entry name" value="Metal cation-transporting ATPase, ATP-binding domain N"/>
    <property type="match status" value="1"/>
</dbReference>
<dbReference type="Proteomes" id="UP001589788">
    <property type="component" value="Unassembled WGS sequence"/>
</dbReference>
<keyword evidence="11" id="KW-1003">Cell membrane</keyword>
<feature type="transmembrane region" description="Helical" evidence="11">
    <location>
        <begin position="300"/>
        <end position="325"/>
    </location>
</feature>
<keyword evidence="6 11" id="KW-0067">ATP-binding</keyword>
<proteinExistence type="inferred from homology"/>
<feature type="compositionally biased region" description="Low complexity" evidence="12">
    <location>
        <begin position="689"/>
        <end position="707"/>
    </location>
</feature>
<dbReference type="RefSeq" id="WP_377789860.1">
    <property type="nucleotide sequence ID" value="NZ_JBHLYQ010000089.1"/>
</dbReference>
<feature type="region of interest" description="Disordered" evidence="12">
    <location>
        <begin position="1"/>
        <end position="29"/>
    </location>
</feature>
<dbReference type="SUPFAM" id="SSF56784">
    <property type="entry name" value="HAD-like"/>
    <property type="match status" value="1"/>
</dbReference>
<feature type="region of interest" description="Disordered" evidence="12">
    <location>
        <begin position="656"/>
        <end position="730"/>
    </location>
</feature>
<feature type="transmembrane region" description="Helical" evidence="11">
    <location>
        <begin position="101"/>
        <end position="129"/>
    </location>
</feature>
<evidence type="ECO:0000256" key="11">
    <source>
        <dbReference type="RuleBase" id="RU362081"/>
    </source>
</evidence>
<protein>
    <submittedName>
        <fullName evidence="14">Heavy metal translocating P-type ATPase</fullName>
    </submittedName>
</protein>
<dbReference type="NCBIfam" id="TIGR01525">
    <property type="entry name" value="ATPase-IB_hvy"/>
    <property type="match status" value="1"/>
</dbReference>
<dbReference type="EMBL" id="JBHLYQ010000089">
    <property type="protein sequence ID" value="MFC0082315.1"/>
    <property type="molecule type" value="Genomic_DNA"/>
</dbReference>
<keyword evidence="15" id="KW-1185">Reference proteome</keyword>
<dbReference type="Gene3D" id="3.40.1110.10">
    <property type="entry name" value="Calcium-transporting ATPase, cytoplasmic domain N"/>
    <property type="match status" value="1"/>
</dbReference>
<evidence type="ECO:0000256" key="7">
    <source>
        <dbReference type="ARBA" id="ARBA00022842"/>
    </source>
</evidence>
<dbReference type="PANTHER" id="PTHR43079">
    <property type="entry name" value="PROBABLE CADMIUM/ZINC-TRANSPORTING ATPASE HMA1"/>
    <property type="match status" value="1"/>
</dbReference>
<dbReference type="InterPro" id="IPR001757">
    <property type="entry name" value="P_typ_ATPase"/>
</dbReference>
<evidence type="ECO:0000256" key="8">
    <source>
        <dbReference type="ARBA" id="ARBA00022967"/>
    </source>
</evidence>
<reference evidence="14 15" key="1">
    <citation type="submission" date="2024-09" db="EMBL/GenBank/DDBJ databases">
        <authorList>
            <person name="Sun Q."/>
            <person name="Mori K."/>
        </authorList>
    </citation>
    <scope>NUCLEOTIDE SEQUENCE [LARGE SCALE GENOMIC DNA]</scope>
    <source>
        <strain evidence="14 15">JCM 15389</strain>
    </source>
</reference>
<evidence type="ECO:0000259" key="13">
    <source>
        <dbReference type="Pfam" id="PF00122"/>
    </source>
</evidence>
<comment type="caution">
    <text evidence="14">The sequence shown here is derived from an EMBL/GenBank/DDBJ whole genome shotgun (WGS) entry which is preliminary data.</text>
</comment>
<dbReference type="Gene3D" id="2.70.150.10">
    <property type="entry name" value="Calcium-transporting ATPase, cytoplasmic transduction domain A"/>
    <property type="match status" value="1"/>
</dbReference>
<evidence type="ECO:0000256" key="6">
    <source>
        <dbReference type="ARBA" id="ARBA00022840"/>
    </source>
</evidence>
<evidence type="ECO:0000256" key="2">
    <source>
        <dbReference type="ARBA" id="ARBA00006024"/>
    </source>
</evidence>
<dbReference type="InterPro" id="IPR008250">
    <property type="entry name" value="ATPase_P-typ_transduc_dom_A_sf"/>
</dbReference>
<evidence type="ECO:0000256" key="4">
    <source>
        <dbReference type="ARBA" id="ARBA00022723"/>
    </source>
</evidence>
<keyword evidence="5 11" id="KW-0547">Nucleotide-binding</keyword>
<comment type="similarity">
    <text evidence="2 11">Belongs to the cation transport ATPase (P-type) (TC 3.A.3) family. Type IB subfamily.</text>
</comment>
<feature type="domain" description="P-type ATPase A" evidence="13">
    <location>
        <begin position="151"/>
        <end position="251"/>
    </location>
</feature>
<evidence type="ECO:0000256" key="10">
    <source>
        <dbReference type="ARBA" id="ARBA00023136"/>
    </source>
</evidence>
<dbReference type="SFLD" id="SFLDG00002">
    <property type="entry name" value="C1.7:_P-type_atpase_like"/>
    <property type="match status" value="1"/>
</dbReference>
<dbReference type="InterPro" id="IPR027256">
    <property type="entry name" value="P-typ_ATPase_IB"/>
</dbReference>
<evidence type="ECO:0000256" key="9">
    <source>
        <dbReference type="ARBA" id="ARBA00022989"/>
    </source>
</evidence>
<dbReference type="SFLD" id="SFLDF00027">
    <property type="entry name" value="p-type_atpase"/>
    <property type="match status" value="1"/>
</dbReference>
<keyword evidence="4 11" id="KW-0479">Metal-binding</keyword>
<dbReference type="PRINTS" id="PR00119">
    <property type="entry name" value="CATATPASE"/>
</dbReference>
<dbReference type="NCBIfam" id="TIGR01512">
    <property type="entry name" value="ATPase-IB2_Cd"/>
    <property type="match status" value="1"/>
</dbReference>
<dbReference type="InterPro" id="IPR044492">
    <property type="entry name" value="P_typ_ATPase_HD_dom"/>
</dbReference>
<evidence type="ECO:0000256" key="3">
    <source>
        <dbReference type="ARBA" id="ARBA00022692"/>
    </source>
</evidence>
<dbReference type="PROSITE" id="PS00154">
    <property type="entry name" value="ATPASE_E1_E2"/>
    <property type="match status" value="1"/>
</dbReference>
<evidence type="ECO:0000256" key="12">
    <source>
        <dbReference type="SAM" id="MobiDB-lite"/>
    </source>
</evidence>
<dbReference type="Gene3D" id="3.40.50.1000">
    <property type="entry name" value="HAD superfamily/HAD-like"/>
    <property type="match status" value="1"/>
</dbReference>
<feature type="transmembrane region" description="Helical" evidence="11">
    <location>
        <begin position="271"/>
        <end position="294"/>
    </location>
</feature>
<keyword evidence="8" id="KW-1278">Translocase</keyword>
<dbReference type="PANTHER" id="PTHR43079:SF1">
    <property type="entry name" value="CADMIUM_ZINC-TRANSPORTING ATPASE HMA1, CHLOROPLASTIC-RELATED"/>
    <property type="match status" value="1"/>
</dbReference>
<feature type="transmembrane region" description="Helical" evidence="11">
    <location>
        <begin position="608"/>
        <end position="627"/>
    </location>
</feature>
<dbReference type="InterPro" id="IPR023299">
    <property type="entry name" value="ATPase_P-typ_cyto_dom_N"/>
</dbReference>
<evidence type="ECO:0000256" key="1">
    <source>
        <dbReference type="ARBA" id="ARBA00004651"/>
    </source>
</evidence>
<evidence type="ECO:0000256" key="5">
    <source>
        <dbReference type="ARBA" id="ARBA00022741"/>
    </source>
</evidence>
<keyword evidence="3 11" id="KW-0812">Transmembrane</keyword>
<gene>
    <name evidence="14" type="ORF">ACFFRE_09185</name>
</gene>
<sequence length="730" mass="74232">MSHTATCGADHTRVAAPDPGPAKHGGDARGPARRLAVLREVREVPLAAGALLAFLGALALRAWGAPAVADAALGACLVVGGLEPTRTGLAALRARRLDVDLLMVVAALVAVAIGQAVDGALLVVIFATSGALEALATRRTEEAVRSLLTLVPAVAHRLRPEGDEEVVPVQALAEGDRIRVRPGDRLPVDGRVVAGRSEVDEASLTGEGLPVPKGVGDEVLAGTTNGSGTLVVAVRGSASTSLLARIAAQVEEAASTKARTQLFVERLEQGYSLAVVGGTLVLLALPLALGAALRPTLLRAMTFMIVASPCAVVLATMPPLLAAIASAGRHRVLVKSAVALERLGGLTQVAFDKTGTLTEGRPQLVAIRPLHPGVDEEELLRLASAVETASEHPLGAAVVTEARVRGLSLPEATDFRVRPGIGAEAEVAGRRVAVGRPALVDPHDPARAVLAELGSVGRTVSVVLLDGRPAGALVFADPLRPEAGPALAALRRMLPDPPVLVTGDQEAAAWAVADAVGIEVVRAGLLPDEKLAVVEALEQAGARVGMVGDGINDGPALARGHVGIAMGGRGNDLALQSADVVVANDDLLALPAVLGLARKANRLVRANLAFAAAVIVAPVVLDLLGHLPLPLGVAAHEGSTVVVGLNGLRLLRSRHWGAGPRTRPSAPRGGLSQPRAARGSLRGLGGVSLGRAEPSARRAGSSPGSGAMHCDRASGPSRRAPQPPGTPGHP</sequence>
<dbReference type="NCBIfam" id="TIGR01494">
    <property type="entry name" value="ATPase_P-type"/>
    <property type="match status" value="1"/>
</dbReference>
<dbReference type="InterPro" id="IPR059000">
    <property type="entry name" value="ATPase_P-type_domA"/>
</dbReference>
<feature type="compositionally biased region" description="Pro residues" evidence="12">
    <location>
        <begin position="721"/>
        <end position="730"/>
    </location>
</feature>
<comment type="subcellular location">
    <subcellularLocation>
        <location evidence="1">Cell membrane</location>
        <topology evidence="1">Multi-pass membrane protein</topology>
    </subcellularLocation>
</comment>
<dbReference type="SFLD" id="SFLDS00003">
    <property type="entry name" value="Haloacid_Dehalogenase"/>
    <property type="match status" value="1"/>
</dbReference>
<dbReference type="InterPro" id="IPR051949">
    <property type="entry name" value="Cation_Transport_ATPase"/>
</dbReference>
<evidence type="ECO:0000313" key="15">
    <source>
        <dbReference type="Proteomes" id="UP001589788"/>
    </source>
</evidence>
<dbReference type="InterPro" id="IPR023298">
    <property type="entry name" value="ATPase_P-typ_TM_dom_sf"/>
</dbReference>
<dbReference type="InterPro" id="IPR036412">
    <property type="entry name" value="HAD-like_sf"/>
</dbReference>